<dbReference type="Pfam" id="PF13041">
    <property type="entry name" value="PPR_2"/>
    <property type="match status" value="2"/>
</dbReference>
<feature type="repeat" description="PPR" evidence="3">
    <location>
        <begin position="256"/>
        <end position="290"/>
    </location>
</feature>
<comment type="similarity">
    <text evidence="1">Belongs to the PPR family. P subfamily.</text>
</comment>
<evidence type="ECO:0000256" key="3">
    <source>
        <dbReference type="PROSITE-ProRule" id="PRU00708"/>
    </source>
</evidence>
<dbReference type="PROSITE" id="PS51375">
    <property type="entry name" value="PPR"/>
    <property type="match status" value="7"/>
</dbReference>
<evidence type="ECO:0000313" key="4">
    <source>
        <dbReference type="EMBL" id="RWR85887.1"/>
    </source>
</evidence>
<protein>
    <submittedName>
        <fullName evidence="4">Putative pentatricopeptide repeat-containing protein</fullName>
    </submittedName>
</protein>
<feature type="repeat" description="PPR" evidence="3">
    <location>
        <begin position="149"/>
        <end position="183"/>
    </location>
</feature>
<reference evidence="4 5" key="1">
    <citation type="journal article" date="2019" name="Nat. Plants">
        <title>Stout camphor tree genome fills gaps in understanding of flowering plant genome evolution.</title>
        <authorList>
            <person name="Chaw S.M."/>
            <person name="Liu Y.C."/>
            <person name="Wu Y.W."/>
            <person name="Wang H.Y."/>
            <person name="Lin C.I."/>
            <person name="Wu C.S."/>
            <person name="Ke H.M."/>
            <person name="Chang L.Y."/>
            <person name="Hsu C.Y."/>
            <person name="Yang H.T."/>
            <person name="Sudianto E."/>
            <person name="Hsu M.H."/>
            <person name="Wu K.P."/>
            <person name="Wang L.N."/>
            <person name="Leebens-Mack J.H."/>
            <person name="Tsai I.J."/>
        </authorList>
    </citation>
    <scope>NUCLEOTIDE SEQUENCE [LARGE SCALE GENOMIC DNA]</scope>
    <source>
        <strain evidence="5">cv. Chaw 1501</strain>
        <tissue evidence="4">Young leaves</tissue>
    </source>
</reference>
<gene>
    <name evidence="4" type="ORF">CKAN_01476300</name>
</gene>
<proteinExistence type="inferred from homology"/>
<keyword evidence="2" id="KW-0677">Repeat</keyword>
<evidence type="ECO:0000256" key="2">
    <source>
        <dbReference type="ARBA" id="ARBA00022737"/>
    </source>
</evidence>
<dbReference type="NCBIfam" id="TIGR00756">
    <property type="entry name" value="PPR"/>
    <property type="match status" value="7"/>
</dbReference>
<dbReference type="Proteomes" id="UP000283530">
    <property type="component" value="Unassembled WGS sequence"/>
</dbReference>
<accession>A0A443P549</accession>
<dbReference type="STRING" id="337451.A0A443P549"/>
<keyword evidence="5" id="KW-1185">Reference proteome</keyword>
<feature type="repeat" description="PPR" evidence="3">
    <location>
        <begin position="220"/>
        <end position="250"/>
    </location>
</feature>
<evidence type="ECO:0000313" key="5">
    <source>
        <dbReference type="Proteomes" id="UP000283530"/>
    </source>
</evidence>
<dbReference type="InterPro" id="IPR011990">
    <property type="entry name" value="TPR-like_helical_dom_sf"/>
</dbReference>
<name>A0A443P549_9MAGN</name>
<feature type="repeat" description="PPR" evidence="3">
    <location>
        <begin position="326"/>
        <end position="360"/>
    </location>
</feature>
<comment type="caution">
    <text evidence="4">The sequence shown here is derived from an EMBL/GenBank/DDBJ whole genome shotgun (WGS) entry which is preliminary data.</text>
</comment>
<feature type="repeat" description="PPR" evidence="3">
    <location>
        <begin position="184"/>
        <end position="219"/>
    </location>
</feature>
<organism evidence="4 5">
    <name type="scientific">Cinnamomum micranthum f. kanehirae</name>
    <dbReference type="NCBI Taxonomy" id="337451"/>
    <lineage>
        <taxon>Eukaryota</taxon>
        <taxon>Viridiplantae</taxon>
        <taxon>Streptophyta</taxon>
        <taxon>Embryophyta</taxon>
        <taxon>Tracheophyta</taxon>
        <taxon>Spermatophyta</taxon>
        <taxon>Magnoliopsida</taxon>
        <taxon>Magnoliidae</taxon>
        <taxon>Laurales</taxon>
        <taxon>Lauraceae</taxon>
        <taxon>Cinnamomum</taxon>
    </lineage>
</organism>
<feature type="repeat" description="PPR" evidence="3">
    <location>
        <begin position="361"/>
        <end position="395"/>
    </location>
</feature>
<dbReference type="EMBL" id="QPKB01000005">
    <property type="protein sequence ID" value="RWR85887.1"/>
    <property type="molecule type" value="Genomic_DNA"/>
</dbReference>
<dbReference type="Pfam" id="PF12854">
    <property type="entry name" value="PPR_1"/>
    <property type="match status" value="2"/>
</dbReference>
<dbReference type="AlphaFoldDB" id="A0A443P549"/>
<dbReference type="OrthoDB" id="185373at2759"/>
<dbReference type="PANTHER" id="PTHR47447:SF28">
    <property type="entry name" value="PENTACOTRIPEPTIDE-REPEAT REGION OF PRORP DOMAIN-CONTAINING PROTEIN"/>
    <property type="match status" value="1"/>
</dbReference>
<dbReference type="Pfam" id="PF01535">
    <property type="entry name" value="PPR"/>
    <property type="match status" value="1"/>
</dbReference>
<dbReference type="InterPro" id="IPR002885">
    <property type="entry name" value="PPR_rpt"/>
</dbReference>
<feature type="repeat" description="PPR" evidence="3">
    <location>
        <begin position="291"/>
        <end position="325"/>
    </location>
</feature>
<dbReference type="Gene3D" id="1.25.40.10">
    <property type="entry name" value="Tetratricopeptide repeat domain"/>
    <property type="match status" value="4"/>
</dbReference>
<sequence length="460" mass="52386">MENLKNISPFRLSSLLRLQKNPNLALQLFQNPNPNSSPKPFRYSFLSYNLIISKLARAKMFDEMEQILLQMKHEIRFSPKESLFCNIISFYGRSRSPDRALATFDRIPTFNCYRTVRALNSLLNALLKCRNLEKIREIRSHLDRYASPDACTYNILINASCLSNSLDDAWNLFDEMRRKGIRPNVVTFGTLVSALCRNSMLDEAFRLKKKMMRVFHVKPNVFVYTSLIKGLCEMGELDSAFKLKDEMLLDEKVGVDAAVYSPLIIALFRTGRKGEVVSILEEMKGNGCKPDTVTYNAIIAGFCNEKDFVSAFGVLDEMLEKGCKPDVFSYNTIIAGFCKGGRLREAIDLFEDMPRRECPPDVVSYRMIFDGLCDGMEFKEAALILDEMLFKGYAPRLLSVDKFVEGLCCEGDLELLGMVINSLLKGNAIHVDIWKMVVNSICVKSTKLNAFELVDRLRIQ</sequence>
<dbReference type="PANTHER" id="PTHR47447">
    <property type="entry name" value="OS03G0856100 PROTEIN"/>
    <property type="match status" value="1"/>
</dbReference>
<evidence type="ECO:0000256" key="1">
    <source>
        <dbReference type="ARBA" id="ARBA00007626"/>
    </source>
</evidence>